<dbReference type="Pfam" id="PF00534">
    <property type="entry name" value="Glycos_transf_1"/>
    <property type="match status" value="1"/>
</dbReference>
<keyword evidence="1" id="KW-0328">Glycosyltransferase</keyword>
<evidence type="ECO:0000259" key="4">
    <source>
        <dbReference type="Pfam" id="PF13439"/>
    </source>
</evidence>
<evidence type="ECO:0000256" key="1">
    <source>
        <dbReference type="ARBA" id="ARBA00022676"/>
    </source>
</evidence>
<keyword evidence="2" id="KW-0808">Transferase</keyword>
<dbReference type="InterPro" id="IPR028098">
    <property type="entry name" value="Glyco_trans_4-like_N"/>
</dbReference>
<evidence type="ECO:0000313" key="6">
    <source>
        <dbReference type="Proteomes" id="UP000800981"/>
    </source>
</evidence>
<protein>
    <submittedName>
        <fullName evidence="5">Glycosyltransferase family 4 protein</fullName>
    </submittedName>
</protein>
<evidence type="ECO:0000259" key="3">
    <source>
        <dbReference type="Pfam" id="PF00534"/>
    </source>
</evidence>
<feature type="domain" description="Glycosyltransferase subfamily 4-like N-terminal" evidence="4">
    <location>
        <begin position="13"/>
        <end position="166"/>
    </location>
</feature>
<dbReference type="Pfam" id="PF13439">
    <property type="entry name" value="Glyco_transf_4"/>
    <property type="match status" value="1"/>
</dbReference>
<proteinExistence type="predicted"/>
<dbReference type="Gene3D" id="3.40.50.2000">
    <property type="entry name" value="Glycogen Phosphorylase B"/>
    <property type="match status" value="2"/>
</dbReference>
<sequence length="354" mass="37437">MLASHIPPSGAGGGMFRYVVELARALAERDDVELHVVCAKPSTGFFESFLGAGRAHALPALPTVAMSVVERELLDRLVLQAGFDVVHGTKHLLPRRSAGARRLLTVHDMMPMDRPADFRRAKRTLIRGPYFASIRSSDVLVSVSAATRDRLCAYLPEVADRVRVVPLAPSQAMLRAAPTPVEGLVPGRFVLVVGDPSPRKNLALLTQAWAGVRRRHPDAVLAILGPSGWGTSGYGSQMAALQEAGAVRLLGHVDDGALRWAYEHAAVVALPSLLEGFGLPATEAVALGTPLLTSEDPALCEVSGAGGTHLSSLDVEGWERALNDHLTGGAARPALPPARTWAEVAAETVAAVRA</sequence>
<dbReference type="PANTHER" id="PTHR46401">
    <property type="entry name" value="GLYCOSYLTRANSFERASE WBBK-RELATED"/>
    <property type="match status" value="1"/>
</dbReference>
<evidence type="ECO:0000313" key="5">
    <source>
        <dbReference type="EMBL" id="NHC13421.1"/>
    </source>
</evidence>
<dbReference type="CDD" id="cd03809">
    <property type="entry name" value="GT4_MtfB-like"/>
    <property type="match status" value="1"/>
</dbReference>
<accession>A0ABX0GRD0</accession>
<dbReference type="RefSeq" id="WP_166279793.1">
    <property type="nucleotide sequence ID" value="NZ_JAANNP010000002.1"/>
</dbReference>
<dbReference type="Proteomes" id="UP000800981">
    <property type="component" value="Unassembled WGS sequence"/>
</dbReference>
<evidence type="ECO:0000256" key="2">
    <source>
        <dbReference type="ARBA" id="ARBA00022679"/>
    </source>
</evidence>
<dbReference type="SUPFAM" id="SSF53756">
    <property type="entry name" value="UDP-Glycosyltransferase/glycogen phosphorylase"/>
    <property type="match status" value="1"/>
</dbReference>
<reference evidence="5 6" key="1">
    <citation type="submission" date="2020-03" db="EMBL/GenBank/DDBJ databases">
        <title>Two novel Motilibacter sp.</title>
        <authorList>
            <person name="Liu S."/>
        </authorList>
    </citation>
    <scope>NUCLEOTIDE SEQUENCE [LARGE SCALE GENOMIC DNA]</scope>
    <source>
        <strain evidence="5 6">E257</strain>
    </source>
</reference>
<comment type="caution">
    <text evidence="5">The sequence shown here is derived from an EMBL/GenBank/DDBJ whole genome shotgun (WGS) entry which is preliminary data.</text>
</comment>
<organism evidence="5 6">
    <name type="scientific">Motilibacter deserti</name>
    <dbReference type="NCBI Taxonomy" id="2714956"/>
    <lineage>
        <taxon>Bacteria</taxon>
        <taxon>Bacillati</taxon>
        <taxon>Actinomycetota</taxon>
        <taxon>Actinomycetes</taxon>
        <taxon>Motilibacterales</taxon>
        <taxon>Motilibacteraceae</taxon>
        <taxon>Motilibacter</taxon>
    </lineage>
</organism>
<dbReference type="EMBL" id="JAANNP010000002">
    <property type="protein sequence ID" value="NHC13421.1"/>
    <property type="molecule type" value="Genomic_DNA"/>
</dbReference>
<keyword evidence="6" id="KW-1185">Reference proteome</keyword>
<dbReference type="PANTHER" id="PTHR46401:SF2">
    <property type="entry name" value="GLYCOSYLTRANSFERASE WBBK-RELATED"/>
    <property type="match status" value="1"/>
</dbReference>
<dbReference type="InterPro" id="IPR001296">
    <property type="entry name" value="Glyco_trans_1"/>
</dbReference>
<gene>
    <name evidence="5" type="ORF">G9H71_06455</name>
</gene>
<name>A0ABX0GRD0_9ACTN</name>
<feature type="domain" description="Glycosyl transferase family 1" evidence="3">
    <location>
        <begin position="188"/>
        <end position="326"/>
    </location>
</feature>